<sequence>MAFLFYVLFIIFTATCHPKSRHVKIVFNFDFRFYPTNAFLMRKSFFLIYLFPFFMYAQGVDATYEREYKRGVALYKSGDFASAMSALTPLTARKYTHGLAPFAHYYWSLAALKTNRLSESRQMLMQLRERFPDWKKMDDVRYVLADVSFQEKQFGEALDYLEEISTPSVKKEAENLKRFYVNKLQDIAYLKSLNRQHPADKTVALALIDMIQRTSNEKSDLELSDQLTNRFGVVSSKPTSQVTPVRQSNNNLQKGYYNVAVALPFRLKEFSPNQRARTNQFAYDMYEGMKLAKAKLQQEGILVNLFTYDVSNDPEEMVNVVNNANFAQTDLLIGPVYNEPAKLAADYAESNNIFYVHPTSLATDILVNHANTLLLQPSFERQAQQSFDFMRSQPSTNRKLAIYYGATRRDSTLAASYKTKATEAGYQTIDFRKTREKLDSSATITEVNKPGHVVVFSSTETDGNKVLNMLNKRRINVPLLASSLAFNMQNVVASTLSGREVYIIDTEFIDTSKAQVRDFQTNYLTKRNTIPSIYAMQGYDALLFFGRLLHKYRNQVRTGLDTRVFEDDYLLSGFNYKSSNDNQVVPIVKMDDMRWVLANGQ</sequence>
<proteinExistence type="inferred from homology"/>
<organism evidence="4 5">
    <name type="scientific">Runella rosea</name>
    <dbReference type="NCBI Taxonomy" id="2259595"/>
    <lineage>
        <taxon>Bacteria</taxon>
        <taxon>Pseudomonadati</taxon>
        <taxon>Bacteroidota</taxon>
        <taxon>Cytophagia</taxon>
        <taxon>Cytophagales</taxon>
        <taxon>Spirosomataceae</taxon>
        <taxon>Runella</taxon>
    </lineage>
</organism>
<feature type="domain" description="Leucine-binding protein" evidence="3">
    <location>
        <begin position="287"/>
        <end position="583"/>
    </location>
</feature>
<dbReference type="InterPro" id="IPR028082">
    <property type="entry name" value="Peripla_BP_I"/>
</dbReference>
<dbReference type="InterPro" id="IPR051010">
    <property type="entry name" value="BCAA_transport"/>
</dbReference>
<dbReference type="PANTHER" id="PTHR30483:SF6">
    <property type="entry name" value="PERIPLASMIC BINDING PROTEIN OF ABC TRANSPORTER FOR NATURAL AMINO ACIDS"/>
    <property type="match status" value="1"/>
</dbReference>
<dbReference type="EMBL" id="CP030850">
    <property type="protein sequence ID" value="AXE20381.1"/>
    <property type="molecule type" value="Genomic_DNA"/>
</dbReference>
<protein>
    <submittedName>
        <fullName evidence="4">Amino acid ABC transporter substrate-binding protein</fullName>
    </submittedName>
</protein>
<dbReference type="SUPFAM" id="SSF48452">
    <property type="entry name" value="TPR-like"/>
    <property type="match status" value="1"/>
</dbReference>
<keyword evidence="5" id="KW-1185">Reference proteome</keyword>
<dbReference type="SUPFAM" id="SSF53822">
    <property type="entry name" value="Periplasmic binding protein-like I"/>
    <property type="match status" value="1"/>
</dbReference>
<dbReference type="Pfam" id="PF13458">
    <property type="entry name" value="Peripla_BP_6"/>
    <property type="match status" value="1"/>
</dbReference>
<keyword evidence="2" id="KW-0732">Signal</keyword>
<evidence type="ECO:0000256" key="1">
    <source>
        <dbReference type="ARBA" id="ARBA00010062"/>
    </source>
</evidence>
<reference evidence="4 5" key="1">
    <citation type="submission" date="2018-07" db="EMBL/GenBank/DDBJ databases">
        <title>Genome sequencing of Runella.</title>
        <authorList>
            <person name="Baek M.-G."/>
            <person name="Yi H."/>
        </authorList>
    </citation>
    <scope>NUCLEOTIDE SEQUENCE [LARGE SCALE GENOMIC DNA]</scope>
    <source>
        <strain evidence="4 5">HYN0085</strain>
    </source>
</reference>
<dbReference type="InterPro" id="IPR011990">
    <property type="entry name" value="TPR-like_helical_dom_sf"/>
</dbReference>
<dbReference type="PANTHER" id="PTHR30483">
    <property type="entry name" value="LEUCINE-SPECIFIC-BINDING PROTEIN"/>
    <property type="match status" value="1"/>
</dbReference>
<gene>
    <name evidence="4" type="ORF">DR864_22865</name>
</gene>
<accession>A0A344TP10</accession>
<dbReference type="Proteomes" id="UP000251993">
    <property type="component" value="Chromosome"/>
</dbReference>
<dbReference type="InterPro" id="IPR028081">
    <property type="entry name" value="Leu-bd"/>
</dbReference>
<dbReference type="OrthoDB" id="1490998at2"/>
<evidence type="ECO:0000259" key="3">
    <source>
        <dbReference type="Pfam" id="PF13458"/>
    </source>
</evidence>
<evidence type="ECO:0000313" key="4">
    <source>
        <dbReference type="EMBL" id="AXE20381.1"/>
    </source>
</evidence>
<dbReference type="AlphaFoldDB" id="A0A344TP10"/>
<comment type="similarity">
    <text evidence="1">Belongs to the leucine-binding protein family.</text>
</comment>
<dbReference type="KEGG" id="run:DR864_22865"/>
<evidence type="ECO:0000256" key="2">
    <source>
        <dbReference type="ARBA" id="ARBA00022729"/>
    </source>
</evidence>
<dbReference type="Gene3D" id="3.40.50.2300">
    <property type="match status" value="2"/>
</dbReference>
<dbReference type="CDD" id="cd06268">
    <property type="entry name" value="PBP1_ABC_transporter_LIVBP-like"/>
    <property type="match status" value="1"/>
</dbReference>
<dbReference type="Gene3D" id="1.25.40.10">
    <property type="entry name" value="Tetratricopeptide repeat domain"/>
    <property type="match status" value="1"/>
</dbReference>
<name>A0A344TP10_9BACT</name>
<evidence type="ECO:0000313" key="5">
    <source>
        <dbReference type="Proteomes" id="UP000251993"/>
    </source>
</evidence>